<evidence type="ECO:0000259" key="7">
    <source>
        <dbReference type="Pfam" id="PF18615"/>
    </source>
</evidence>
<dbReference type="GO" id="GO:0005794">
    <property type="term" value="C:Golgi apparatus"/>
    <property type="evidence" value="ECO:0007669"/>
    <property type="project" value="TreeGrafter"/>
</dbReference>
<feature type="domain" description="ZAD" evidence="5">
    <location>
        <begin position="86"/>
        <end position="156"/>
    </location>
</feature>
<evidence type="ECO:0000256" key="2">
    <source>
        <dbReference type="ARBA" id="ARBA00022490"/>
    </source>
</evidence>
<feature type="compositionally biased region" description="Polar residues" evidence="4">
    <location>
        <begin position="987"/>
        <end position="998"/>
    </location>
</feature>
<feature type="domain" description="Centrosomin N-terminal motif 1" evidence="6">
    <location>
        <begin position="9"/>
        <end position="73"/>
    </location>
</feature>
<feature type="coiled-coil region" evidence="3">
    <location>
        <begin position="894"/>
        <end position="959"/>
    </location>
</feature>
<feature type="region of interest" description="Disordered" evidence="4">
    <location>
        <begin position="987"/>
        <end position="1015"/>
    </location>
</feature>
<dbReference type="Pfam" id="PF18615">
    <property type="entry name" value="SMYLE_N"/>
    <property type="match status" value="1"/>
</dbReference>
<dbReference type="GO" id="GO:0008270">
    <property type="term" value="F:zinc ion binding"/>
    <property type="evidence" value="ECO:0007669"/>
    <property type="project" value="InterPro"/>
</dbReference>
<dbReference type="PANTHER" id="PTHR46501">
    <property type="entry name" value="MYOMEGALIN"/>
    <property type="match status" value="1"/>
</dbReference>
<name>A0A556U6Q8_BAGYA</name>
<feature type="coiled-coil region" evidence="3">
    <location>
        <begin position="1057"/>
        <end position="1106"/>
    </location>
</feature>
<sequence>MMSNGYRTISQHLNDLKKENFSLKLRIYFLEEKIQGRCEDSSTEDVLRKNIELKVQVESLKQELLEYATCIQDPEVIMLDSKTKDLCRICARELYGNQRRWIFNPTAKLSLQVLLSHAVGRQLSRDGRREFACSKCAFMLDRMYRFDTVIARVEALSIERMQKLLLEKERLRQCINGLYHKNNSEETEVGKSVAEVSLLDAPAPSDAKYGTLLEEDLTYSVYECWAEHGTGQHQQAVHHQHHHHHQQCHAGSEAGTAQRSRKCRGCTTLRVADSDYEAICKVPRKVGRSISCGPSTRYSASNLASTEEACSEAEACESAAQSSSLTEICQTVETAEEENVSLSPATSIESLDATGDASQLCSLIHSDLLQGQMEDEKIMTQSSSTEQSPKTGLELVLSLVKSFECRSVPYFRGSRLPVPIKPVSTLQIPQATTDCPFSLQSVDMVPLSIQQELQMDLAEIEALWMDDYVPCGPYGIKEKLIGEQQVQLVQYENAAGQCVSELQKAQLKVQTLQTEIKKSEAMNKELQERLRVLEAELLSIRETARGQERTIQTLNDSLSTKDHEIADLHQLTEEQKQLMISLTRQNPGHLQMCTTAPIPELSELQVLLFSTQLELQNKERVQRQAQRREDQLTRTTQHLLTDLQEEHHHHQEAEKHSRELLAALQRERSNLEQIEKKRNEGLRDKEREIEERERSIRELKTKLLHKEHLLQDYTELLDGQKEAEGNRDVLIHKLKLRIQDRDRALERAVDEKFVCVEQKDAEMLLRGKSVELEQVSEAWRGSQRVQRECEDRHKCSLRERDTLISQLQTTLHTRTKENEEFTAALFSKVPLSSGELVEKLKSQLKAQERLFQELLTQHSRQTQEHHTHIQELLNAMGTREQFMKDAAERAGHVMTEQATRVQELRRQLVSAESRSPSTPEPPEDVQFLQEELQLSLSKHREAQRELSILRSTLANSQDRLQTQTAQLSALSHTSDAEEVVSMKIEHTASSQADTGDSTSEVEHEEEEDGGAGEFPEEEEQYIVTAHALSNTQGYKQYERVTLSQDPMVVDSQGLTEVKLLVEQKQAVERELWELKAQLEKAGFTSLSQMRKALLCLRVENEELRKSARTNGMEEETHRRSDEQRGRGVQWQTQPCESKKRSSKVICLDPGAPHSHATQPVQQKLEENPTVCRSPTRTQADRLRGYKFDDLELCTSLSCRDGASQWWSDLGAVDRAGGDATSLQRQVEYLQVRLSRSQALVLSLQTRLQDATPNSSPQKSNRDDGELQELMTRVTSLEEQLRKGKSQAKAKEEESVRSITDAKSIGKLIGLTSAVRHSGFE</sequence>
<dbReference type="GO" id="GO:0005634">
    <property type="term" value="C:nucleus"/>
    <property type="evidence" value="ECO:0007669"/>
    <property type="project" value="InterPro"/>
</dbReference>
<comment type="caution">
    <text evidence="8">The sequence shown here is derived from an EMBL/GenBank/DDBJ whole genome shotgun (WGS) entry which is preliminary data.</text>
</comment>
<feature type="region of interest" description="Disordered" evidence="4">
    <location>
        <begin position="1150"/>
        <end position="1174"/>
    </location>
</feature>
<reference evidence="8 9" key="1">
    <citation type="journal article" date="2019" name="Genome Biol. Evol.">
        <title>Whole-Genome Sequencing of the Giant Devil Catfish, Bagarius yarrelli.</title>
        <authorList>
            <person name="Jiang W."/>
            <person name="Lv Y."/>
            <person name="Cheng L."/>
            <person name="Yang K."/>
            <person name="Chao B."/>
            <person name="Wang X."/>
            <person name="Li Y."/>
            <person name="Pan X."/>
            <person name="You X."/>
            <person name="Zhang Y."/>
            <person name="Yang J."/>
            <person name="Li J."/>
            <person name="Zhang X."/>
            <person name="Liu S."/>
            <person name="Sun C."/>
            <person name="Yang J."/>
            <person name="Shi Q."/>
        </authorList>
    </citation>
    <scope>NUCLEOTIDE SEQUENCE [LARGE SCALE GENOMIC DNA]</scope>
    <source>
        <strain evidence="8">JWS20170419001</strain>
        <tissue evidence="8">Muscle</tissue>
    </source>
</reference>
<organism evidence="8 9">
    <name type="scientific">Bagarius yarrelli</name>
    <name type="common">Goonch</name>
    <name type="synonym">Bagrus yarrelli</name>
    <dbReference type="NCBI Taxonomy" id="175774"/>
    <lineage>
        <taxon>Eukaryota</taxon>
        <taxon>Metazoa</taxon>
        <taxon>Chordata</taxon>
        <taxon>Craniata</taxon>
        <taxon>Vertebrata</taxon>
        <taxon>Euteleostomi</taxon>
        <taxon>Actinopterygii</taxon>
        <taxon>Neopterygii</taxon>
        <taxon>Teleostei</taxon>
        <taxon>Ostariophysi</taxon>
        <taxon>Siluriformes</taxon>
        <taxon>Sisoridae</taxon>
        <taxon>Sisorinae</taxon>
        <taxon>Bagarius</taxon>
    </lineage>
</organism>
<feature type="coiled-coil region" evidence="3">
    <location>
        <begin position="502"/>
        <end position="543"/>
    </location>
</feature>
<dbReference type="InterPro" id="IPR052593">
    <property type="entry name" value="MT-associated_AKAP9-binding"/>
</dbReference>
<dbReference type="PANTHER" id="PTHR46501:SF2">
    <property type="entry name" value="MYOMEGALIN"/>
    <property type="match status" value="1"/>
</dbReference>
<dbReference type="GO" id="GO:0005813">
    <property type="term" value="C:centrosome"/>
    <property type="evidence" value="ECO:0007669"/>
    <property type="project" value="TreeGrafter"/>
</dbReference>
<evidence type="ECO:0000313" key="9">
    <source>
        <dbReference type="Proteomes" id="UP000319801"/>
    </source>
</evidence>
<comment type="subcellular location">
    <subcellularLocation>
        <location evidence="1">Cytoplasm</location>
    </subcellularLocation>
</comment>
<dbReference type="Pfam" id="PF07989">
    <property type="entry name" value="Cnn_1N"/>
    <property type="match status" value="1"/>
</dbReference>
<feature type="region of interest" description="Disordered" evidence="4">
    <location>
        <begin position="1277"/>
        <end position="1296"/>
    </location>
</feature>
<keyword evidence="9" id="KW-1185">Reference proteome</keyword>
<gene>
    <name evidence="8" type="ORF">Baya_9455</name>
</gene>
<accession>A0A556U6Q8</accession>
<dbReference type="OrthoDB" id="10255000at2759"/>
<dbReference type="GO" id="GO:0090063">
    <property type="term" value="P:positive regulation of microtubule nucleation"/>
    <property type="evidence" value="ECO:0007669"/>
    <property type="project" value="TreeGrafter"/>
</dbReference>
<proteinExistence type="predicted"/>
<dbReference type="InterPro" id="IPR012934">
    <property type="entry name" value="Znf_AD"/>
</dbReference>
<feature type="region of interest" description="Disordered" evidence="4">
    <location>
        <begin position="1106"/>
        <end position="1133"/>
    </location>
</feature>
<dbReference type="GO" id="GO:0060090">
    <property type="term" value="F:molecular adaptor activity"/>
    <property type="evidence" value="ECO:0007669"/>
    <property type="project" value="TreeGrafter"/>
</dbReference>
<dbReference type="GO" id="GO:1903358">
    <property type="term" value="P:regulation of Golgi organization"/>
    <property type="evidence" value="ECO:0007669"/>
    <property type="project" value="TreeGrafter"/>
</dbReference>
<keyword evidence="3" id="KW-0175">Coiled coil</keyword>
<protein>
    <submittedName>
        <fullName evidence="8">Myomegalin</fullName>
    </submittedName>
</protein>
<dbReference type="InterPro" id="IPR012943">
    <property type="entry name" value="Cnn_1N"/>
</dbReference>
<keyword evidence="2" id="KW-0963">Cytoplasm</keyword>
<dbReference type="InterPro" id="IPR040947">
    <property type="entry name" value="SMYLE_N"/>
</dbReference>
<dbReference type="EMBL" id="VCAZ01000055">
    <property type="protein sequence ID" value="TSN30226.1"/>
    <property type="molecule type" value="Genomic_DNA"/>
</dbReference>
<dbReference type="Proteomes" id="UP000319801">
    <property type="component" value="Unassembled WGS sequence"/>
</dbReference>
<evidence type="ECO:0000256" key="1">
    <source>
        <dbReference type="ARBA" id="ARBA00004496"/>
    </source>
</evidence>
<evidence type="ECO:0000256" key="3">
    <source>
        <dbReference type="SAM" id="Coils"/>
    </source>
</evidence>
<dbReference type="Pfam" id="PF07776">
    <property type="entry name" value="zf-AD"/>
    <property type="match status" value="1"/>
</dbReference>
<feature type="domain" description="Short myomegalin-like EB1 binding protein N-terminal" evidence="7">
    <location>
        <begin position="205"/>
        <end position="430"/>
    </location>
</feature>
<feature type="coiled-coil region" evidence="3">
    <location>
        <begin position="615"/>
        <end position="702"/>
    </location>
</feature>
<feature type="compositionally biased region" description="Basic and acidic residues" evidence="4">
    <location>
        <begin position="1114"/>
        <end position="1125"/>
    </location>
</feature>
<evidence type="ECO:0000256" key="4">
    <source>
        <dbReference type="SAM" id="MobiDB-lite"/>
    </source>
</evidence>
<evidence type="ECO:0000259" key="5">
    <source>
        <dbReference type="Pfam" id="PF07776"/>
    </source>
</evidence>
<evidence type="ECO:0000313" key="8">
    <source>
        <dbReference type="EMBL" id="TSN30226.1"/>
    </source>
</evidence>
<feature type="compositionally biased region" description="Acidic residues" evidence="4">
    <location>
        <begin position="1002"/>
        <end position="1015"/>
    </location>
</feature>
<evidence type="ECO:0000259" key="6">
    <source>
        <dbReference type="Pfam" id="PF07989"/>
    </source>
</evidence>
<dbReference type="GO" id="GO:0007098">
    <property type="term" value="P:centrosome cycle"/>
    <property type="evidence" value="ECO:0007669"/>
    <property type="project" value="TreeGrafter"/>
</dbReference>